<protein>
    <recommendedName>
        <fullName evidence="10">Membrane transporter</fullName>
    </recommendedName>
</protein>
<evidence type="ECO:0008006" key="10">
    <source>
        <dbReference type="Google" id="ProtNLM"/>
    </source>
</evidence>
<dbReference type="Proteomes" id="UP001432027">
    <property type="component" value="Unassembled WGS sequence"/>
</dbReference>
<evidence type="ECO:0000256" key="6">
    <source>
        <dbReference type="SAM" id="MobiDB-lite"/>
    </source>
</evidence>
<dbReference type="EMBL" id="BTSX01000006">
    <property type="protein sequence ID" value="GMT02727.1"/>
    <property type="molecule type" value="Genomic_DNA"/>
</dbReference>
<reference evidence="8" key="1">
    <citation type="submission" date="2023-10" db="EMBL/GenBank/DDBJ databases">
        <title>Genome assembly of Pristionchus species.</title>
        <authorList>
            <person name="Yoshida K."/>
            <person name="Sommer R.J."/>
        </authorList>
    </citation>
    <scope>NUCLEOTIDE SEQUENCE</scope>
    <source>
        <strain evidence="8">RS0144</strain>
    </source>
</reference>
<organism evidence="8 9">
    <name type="scientific">Pristionchus entomophagus</name>
    <dbReference type="NCBI Taxonomy" id="358040"/>
    <lineage>
        <taxon>Eukaryota</taxon>
        <taxon>Metazoa</taxon>
        <taxon>Ecdysozoa</taxon>
        <taxon>Nematoda</taxon>
        <taxon>Chromadorea</taxon>
        <taxon>Rhabditida</taxon>
        <taxon>Rhabditina</taxon>
        <taxon>Diplogasteromorpha</taxon>
        <taxon>Diplogasteroidea</taxon>
        <taxon>Neodiplogasteridae</taxon>
        <taxon>Pristionchus</taxon>
    </lineage>
</organism>
<dbReference type="InterPro" id="IPR036259">
    <property type="entry name" value="MFS_trans_sf"/>
</dbReference>
<keyword evidence="3 7" id="KW-0812">Transmembrane</keyword>
<evidence type="ECO:0000256" key="1">
    <source>
        <dbReference type="ARBA" id="ARBA00004141"/>
    </source>
</evidence>
<evidence type="ECO:0000256" key="2">
    <source>
        <dbReference type="ARBA" id="ARBA00009172"/>
    </source>
</evidence>
<keyword evidence="5 7" id="KW-0472">Membrane</keyword>
<feature type="transmembrane region" description="Helical" evidence="7">
    <location>
        <begin position="100"/>
        <end position="118"/>
    </location>
</feature>
<dbReference type="GO" id="GO:0016020">
    <property type="term" value="C:membrane"/>
    <property type="evidence" value="ECO:0007669"/>
    <property type="project" value="UniProtKB-SubCell"/>
</dbReference>
<comment type="subcellular location">
    <subcellularLocation>
        <location evidence="1">Membrane</location>
        <topology evidence="1">Multi-pass membrane protein</topology>
    </subcellularLocation>
</comment>
<keyword evidence="4 7" id="KW-1133">Transmembrane helix</keyword>
<keyword evidence="9" id="KW-1185">Reference proteome</keyword>
<accession>A0AAV5U8K5</accession>
<dbReference type="PANTHER" id="PTHR23294">
    <property type="entry name" value="ET TRANSLATION PRODUCT-RELATED"/>
    <property type="match status" value="1"/>
</dbReference>
<dbReference type="SUPFAM" id="SSF103473">
    <property type="entry name" value="MFS general substrate transporter"/>
    <property type="match status" value="1"/>
</dbReference>
<feature type="region of interest" description="Disordered" evidence="6">
    <location>
        <begin position="229"/>
        <end position="249"/>
    </location>
</feature>
<feature type="transmembrane region" description="Helical" evidence="7">
    <location>
        <begin position="28"/>
        <end position="48"/>
    </location>
</feature>
<evidence type="ECO:0000256" key="5">
    <source>
        <dbReference type="ARBA" id="ARBA00023136"/>
    </source>
</evidence>
<dbReference type="AlphaFoldDB" id="A0AAV5U8K5"/>
<comment type="caution">
    <text evidence="8">The sequence shown here is derived from an EMBL/GenBank/DDBJ whole genome shotgun (WGS) entry which is preliminary data.</text>
</comment>
<evidence type="ECO:0000256" key="3">
    <source>
        <dbReference type="ARBA" id="ARBA00022692"/>
    </source>
</evidence>
<dbReference type="PANTHER" id="PTHR23294:SF18">
    <property type="entry name" value="UNC93-LIKE PROTEIN MFSD11"/>
    <property type="match status" value="1"/>
</dbReference>
<feature type="transmembrane region" description="Helical" evidence="7">
    <location>
        <begin position="178"/>
        <end position="196"/>
    </location>
</feature>
<evidence type="ECO:0000313" key="9">
    <source>
        <dbReference type="Proteomes" id="UP001432027"/>
    </source>
</evidence>
<feature type="transmembrane region" description="Helical" evidence="7">
    <location>
        <begin position="138"/>
        <end position="157"/>
    </location>
</feature>
<evidence type="ECO:0000256" key="7">
    <source>
        <dbReference type="SAM" id="Phobius"/>
    </source>
</evidence>
<sequence length="249" mass="27697">ASSENPREKLSLREQVGAMASVLVHPRLLLFLPRFISHGLFVSFYMIIYPSTLQYSSILASRYPMLTAYYAFAMCAGCTFGGFLIAPLNRRFHDFGLRPLYYITAGVQLITYAIATLSVPNWSTARPSSESAYLEPHVVWVCVISFLLGFADTTNTASNSVICSRMIRGRASHTYAAARFYFGVAAAIVLFCSPMLSMKLHAMIFASVTIISMISYNFAVNHLEISEDPTKKENLEPQTSNQVESRSPL</sequence>
<dbReference type="InterPro" id="IPR051617">
    <property type="entry name" value="UNC-93-like_regulator"/>
</dbReference>
<dbReference type="Pfam" id="PF05978">
    <property type="entry name" value="UNC-93"/>
    <property type="match status" value="1"/>
</dbReference>
<comment type="similarity">
    <text evidence="2">Belongs to the unc-93 family.</text>
</comment>
<name>A0AAV5U8K5_9BILA</name>
<gene>
    <name evidence="8" type="ORF">PENTCL1PPCAC_24901</name>
</gene>
<feature type="compositionally biased region" description="Polar residues" evidence="6">
    <location>
        <begin position="236"/>
        <end position="249"/>
    </location>
</feature>
<feature type="non-terminal residue" evidence="8">
    <location>
        <position position="1"/>
    </location>
</feature>
<proteinExistence type="inferred from homology"/>
<feature type="transmembrane region" description="Helical" evidence="7">
    <location>
        <begin position="68"/>
        <end position="88"/>
    </location>
</feature>
<evidence type="ECO:0000313" key="8">
    <source>
        <dbReference type="EMBL" id="GMT02727.1"/>
    </source>
</evidence>
<evidence type="ECO:0000256" key="4">
    <source>
        <dbReference type="ARBA" id="ARBA00022989"/>
    </source>
</evidence>
<feature type="transmembrane region" description="Helical" evidence="7">
    <location>
        <begin position="202"/>
        <end position="223"/>
    </location>
</feature>
<dbReference type="InterPro" id="IPR010291">
    <property type="entry name" value="Ion_channel_UNC-93"/>
</dbReference>